<name>A0A813EN12_POLGL</name>
<comment type="caution">
    <text evidence="1">The sequence shown here is derived from an EMBL/GenBank/DDBJ whole genome shotgun (WGS) entry which is preliminary data.</text>
</comment>
<dbReference type="Proteomes" id="UP000654075">
    <property type="component" value="Unassembled WGS sequence"/>
</dbReference>
<organism evidence="1 2">
    <name type="scientific">Polarella glacialis</name>
    <name type="common">Dinoflagellate</name>
    <dbReference type="NCBI Taxonomy" id="89957"/>
    <lineage>
        <taxon>Eukaryota</taxon>
        <taxon>Sar</taxon>
        <taxon>Alveolata</taxon>
        <taxon>Dinophyceae</taxon>
        <taxon>Suessiales</taxon>
        <taxon>Suessiaceae</taxon>
        <taxon>Polarella</taxon>
    </lineage>
</organism>
<protein>
    <submittedName>
        <fullName evidence="1">Uncharacterized protein</fullName>
    </submittedName>
</protein>
<dbReference type="AlphaFoldDB" id="A0A813EN12"/>
<dbReference type="EMBL" id="CAJNNV010015392">
    <property type="protein sequence ID" value="CAE8603438.1"/>
    <property type="molecule type" value="Genomic_DNA"/>
</dbReference>
<keyword evidence="2" id="KW-1185">Reference proteome</keyword>
<sequence>MSQATPLCHHFSSQLCRTMGSSDGRVKAEELLDDVKDAAATAQVEHADAVATSVTITFEQPVFFGAIMYRQVIFTKRPLGFEYGPQANPGCCASGSTGRWVVTKITAGVGEVRAIKVGAVILQINGVGGTDKDKPEFDELIKKSVMMLPEA</sequence>
<reference evidence="1" key="1">
    <citation type="submission" date="2021-02" db="EMBL/GenBank/DDBJ databases">
        <authorList>
            <person name="Dougan E. K."/>
            <person name="Rhodes N."/>
            <person name="Thang M."/>
            <person name="Chan C."/>
        </authorList>
    </citation>
    <scope>NUCLEOTIDE SEQUENCE</scope>
</reference>
<proteinExistence type="predicted"/>
<evidence type="ECO:0000313" key="1">
    <source>
        <dbReference type="EMBL" id="CAE8603438.1"/>
    </source>
</evidence>
<accession>A0A813EN12</accession>
<evidence type="ECO:0000313" key="2">
    <source>
        <dbReference type="Proteomes" id="UP000654075"/>
    </source>
</evidence>
<gene>
    <name evidence="1" type="ORF">PGLA1383_LOCUS21648</name>
</gene>